<evidence type="ECO:0000259" key="8">
    <source>
        <dbReference type="Pfam" id="PF02687"/>
    </source>
</evidence>
<feature type="transmembrane region" description="Helical" evidence="7">
    <location>
        <begin position="26"/>
        <end position="46"/>
    </location>
</feature>
<feature type="domain" description="ABC3 transporter permease C-terminal" evidence="8">
    <location>
        <begin position="501"/>
        <end position="610"/>
    </location>
</feature>
<dbReference type="PANTHER" id="PTHR30572:SF4">
    <property type="entry name" value="ABC TRANSPORTER PERMEASE YTRF"/>
    <property type="match status" value="1"/>
</dbReference>
<dbReference type="RefSeq" id="WP_239134172.1">
    <property type="nucleotide sequence ID" value="NZ_BONZ01000068.1"/>
</dbReference>
<feature type="transmembrane region" description="Helical" evidence="7">
    <location>
        <begin position="588"/>
        <end position="607"/>
    </location>
</feature>
<organism evidence="9 10">
    <name type="scientific">Rugosimonospora africana</name>
    <dbReference type="NCBI Taxonomy" id="556532"/>
    <lineage>
        <taxon>Bacteria</taxon>
        <taxon>Bacillati</taxon>
        <taxon>Actinomycetota</taxon>
        <taxon>Actinomycetes</taxon>
        <taxon>Micromonosporales</taxon>
        <taxon>Micromonosporaceae</taxon>
        <taxon>Rugosimonospora</taxon>
    </lineage>
</organism>
<reference evidence="9" key="1">
    <citation type="submission" date="2021-01" db="EMBL/GenBank/DDBJ databases">
        <title>Whole genome shotgun sequence of Rugosimonospora africana NBRC 104875.</title>
        <authorList>
            <person name="Komaki H."/>
            <person name="Tamura T."/>
        </authorList>
    </citation>
    <scope>NUCLEOTIDE SEQUENCE</scope>
    <source>
        <strain evidence="9">NBRC 104875</strain>
    </source>
</reference>
<gene>
    <name evidence="9" type="ORF">Raf01_68050</name>
</gene>
<evidence type="ECO:0000256" key="5">
    <source>
        <dbReference type="ARBA" id="ARBA00023136"/>
    </source>
</evidence>
<feature type="transmembrane region" description="Helical" evidence="7">
    <location>
        <begin position="287"/>
        <end position="308"/>
    </location>
</feature>
<dbReference type="InterPro" id="IPR003838">
    <property type="entry name" value="ABC3_permease_C"/>
</dbReference>
<sequence length="626" mass="63729">MGGTMGHLLLVGRLAVRDLRRRRVEAALLLLAVLAATTTLTLGLVLRDAASNPYLHTRKVTNGPDVVASVSQPVALSGLEQLASAPGVVDHSGPYPAIPAKLQASGRTSDIQAVGRDAAHASVDQPELVEGSWVSDGGVVVEAAFAGALKVHTEDRVTVNGRAFRVVGIAVTAASAPYPGTSCVVRVGCANGAVPEDQAAALPLGVLRDPGLVWLTQADVRSLAPDPNSLSYVMNLKLADPDTAQAFADGHLSDGHPGDGHPGGTMPMRTWEDILRDATELAGDSQILLLIGAWLLGLLAVASLSVLVGGRIADQTRRVGLLKAVGGTPSLVAAVLLAEYVVVALVAAGAGLAIGSLTAPMLTGPTAGLIGSAGTPPVTASTAGLVTAVALGVAVVATLVPVVRAARSSTVKALLDAPRPPRRMGWLIAVSARLPVPLLLALRLAARRPRRVLLAVASIAITVSGVYVLLVLNAFLAGQPGTGGYQDAQVEVLRHVLGVWAVILLCLATVNAIVITWATVLDNRRSSALARALGATPREVSVALAAAQVLPALVGAIVGVFPVGFALFSGINAITGGDSDRATLPPPWQLVAVVVATVLVVAALTAVPARLGGRRPVAESLQVELA</sequence>
<dbReference type="GO" id="GO:0022857">
    <property type="term" value="F:transmembrane transporter activity"/>
    <property type="evidence" value="ECO:0007669"/>
    <property type="project" value="TreeGrafter"/>
</dbReference>
<comment type="similarity">
    <text evidence="6">Belongs to the ABC-4 integral membrane protein family.</text>
</comment>
<keyword evidence="10" id="KW-1185">Reference proteome</keyword>
<evidence type="ECO:0000313" key="10">
    <source>
        <dbReference type="Proteomes" id="UP000642748"/>
    </source>
</evidence>
<comment type="caution">
    <text evidence="9">The sequence shown here is derived from an EMBL/GenBank/DDBJ whole genome shotgun (WGS) entry which is preliminary data.</text>
</comment>
<dbReference type="Proteomes" id="UP000642748">
    <property type="component" value="Unassembled WGS sequence"/>
</dbReference>
<feature type="transmembrane region" description="Helical" evidence="7">
    <location>
        <begin position="382"/>
        <end position="404"/>
    </location>
</feature>
<feature type="transmembrane region" description="Helical" evidence="7">
    <location>
        <begin position="452"/>
        <end position="477"/>
    </location>
</feature>
<evidence type="ECO:0000256" key="6">
    <source>
        <dbReference type="ARBA" id="ARBA00038076"/>
    </source>
</evidence>
<dbReference type="InterPro" id="IPR050250">
    <property type="entry name" value="Macrolide_Exporter_MacB"/>
</dbReference>
<evidence type="ECO:0000256" key="7">
    <source>
        <dbReference type="SAM" id="Phobius"/>
    </source>
</evidence>
<evidence type="ECO:0000256" key="1">
    <source>
        <dbReference type="ARBA" id="ARBA00004651"/>
    </source>
</evidence>
<keyword evidence="5 7" id="KW-0472">Membrane</keyword>
<evidence type="ECO:0000256" key="4">
    <source>
        <dbReference type="ARBA" id="ARBA00022989"/>
    </source>
</evidence>
<name>A0A8J3QXD5_9ACTN</name>
<dbReference type="AlphaFoldDB" id="A0A8J3QXD5"/>
<feature type="domain" description="ABC3 transporter permease C-terminal" evidence="8">
    <location>
        <begin position="292"/>
        <end position="408"/>
    </location>
</feature>
<keyword evidence="4 7" id="KW-1133">Transmembrane helix</keyword>
<evidence type="ECO:0000313" key="9">
    <source>
        <dbReference type="EMBL" id="GIH18633.1"/>
    </source>
</evidence>
<dbReference type="EMBL" id="BONZ01000068">
    <property type="protein sequence ID" value="GIH18633.1"/>
    <property type="molecule type" value="Genomic_DNA"/>
</dbReference>
<dbReference type="GO" id="GO:0005886">
    <property type="term" value="C:plasma membrane"/>
    <property type="evidence" value="ECO:0007669"/>
    <property type="project" value="UniProtKB-SubCell"/>
</dbReference>
<feature type="transmembrane region" description="Helical" evidence="7">
    <location>
        <begin position="497"/>
        <end position="521"/>
    </location>
</feature>
<keyword evidence="3 7" id="KW-0812">Transmembrane</keyword>
<evidence type="ECO:0000256" key="2">
    <source>
        <dbReference type="ARBA" id="ARBA00022475"/>
    </source>
</evidence>
<accession>A0A8J3QXD5</accession>
<comment type="subcellular location">
    <subcellularLocation>
        <location evidence="1">Cell membrane</location>
        <topology evidence="1">Multi-pass membrane protein</topology>
    </subcellularLocation>
</comment>
<protein>
    <recommendedName>
        <fullName evidence="8">ABC3 transporter permease C-terminal domain-containing protein</fullName>
    </recommendedName>
</protein>
<dbReference type="Pfam" id="PF02687">
    <property type="entry name" value="FtsX"/>
    <property type="match status" value="2"/>
</dbReference>
<keyword evidence="2" id="KW-1003">Cell membrane</keyword>
<feature type="transmembrane region" description="Helical" evidence="7">
    <location>
        <begin position="542"/>
        <end position="568"/>
    </location>
</feature>
<evidence type="ECO:0000256" key="3">
    <source>
        <dbReference type="ARBA" id="ARBA00022692"/>
    </source>
</evidence>
<dbReference type="PANTHER" id="PTHR30572">
    <property type="entry name" value="MEMBRANE COMPONENT OF TRANSPORTER-RELATED"/>
    <property type="match status" value="1"/>
</dbReference>
<proteinExistence type="inferred from homology"/>